<evidence type="ECO:0000313" key="2">
    <source>
        <dbReference type="EMBL" id="CAG8545424.1"/>
    </source>
</evidence>
<dbReference type="Proteomes" id="UP000789405">
    <property type="component" value="Unassembled WGS sequence"/>
</dbReference>
<accession>A0A9N9AVY8</accession>
<proteinExistence type="predicted"/>
<feature type="transmembrane region" description="Helical" evidence="1">
    <location>
        <begin position="60"/>
        <end position="82"/>
    </location>
</feature>
<comment type="caution">
    <text evidence="2">The sequence shown here is derived from an EMBL/GenBank/DDBJ whole genome shotgun (WGS) entry which is preliminary data.</text>
</comment>
<gene>
    <name evidence="2" type="ORF">DERYTH_LOCUS5009</name>
</gene>
<sequence length="251" mass="28217">MSSGSNITDIRTLPEFKIVVPSGLISGFVNAFCLVYLLARLLMRWWMTKRSLSMAHRVPFYIASSEFLLFWINLVNVGYSALNGHSIQGDACKVVGGIVAFIVTSNVTLVELSFRRNSIQKLGSDNSHLTRIDILVVRKIIAYILIFLIEWTPTTIYLIAQMFQYENIWIYTGSVIFINLGGIGNAILYISYEGWTNKYDSKGGNITYNSSEVSGTSQESYPQIKVHHLSVVEKENFTSDSSILDSTNQEL</sequence>
<dbReference type="OrthoDB" id="2357963at2759"/>
<evidence type="ECO:0000256" key="1">
    <source>
        <dbReference type="SAM" id="Phobius"/>
    </source>
</evidence>
<evidence type="ECO:0000313" key="3">
    <source>
        <dbReference type="Proteomes" id="UP000789405"/>
    </source>
</evidence>
<feature type="transmembrane region" description="Helical" evidence="1">
    <location>
        <begin position="168"/>
        <end position="192"/>
    </location>
</feature>
<keyword evidence="1" id="KW-1133">Transmembrane helix</keyword>
<dbReference type="EMBL" id="CAJVPY010002012">
    <property type="protein sequence ID" value="CAG8545424.1"/>
    <property type="molecule type" value="Genomic_DNA"/>
</dbReference>
<feature type="transmembrane region" description="Helical" evidence="1">
    <location>
        <begin position="94"/>
        <end position="114"/>
    </location>
</feature>
<reference evidence="2" key="1">
    <citation type="submission" date="2021-06" db="EMBL/GenBank/DDBJ databases">
        <authorList>
            <person name="Kallberg Y."/>
            <person name="Tangrot J."/>
            <person name="Rosling A."/>
        </authorList>
    </citation>
    <scope>NUCLEOTIDE SEQUENCE</scope>
    <source>
        <strain evidence="2">MA453B</strain>
    </source>
</reference>
<keyword evidence="1" id="KW-0472">Membrane</keyword>
<keyword evidence="3" id="KW-1185">Reference proteome</keyword>
<feature type="transmembrane region" description="Helical" evidence="1">
    <location>
        <begin position="140"/>
        <end position="162"/>
    </location>
</feature>
<name>A0A9N9AVY8_9GLOM</name>
<feature type="transmembrane region" description="Helical" evidence="1">
    <location>
        <begin position="18"/>
        <end position="39"/>
    </location>
</feature>
<organism evidence="2 3">
    <name type="scientific">Dentiscutata erythropus</name>
    <dbReference type="NCBI Taxonomy" id="1348616"/>
    <lineage>
        <taxon>Eukaryota</taxon>
        <taxon>Fungi</taxon>
        <taxon>Fungi incertae sedis</taxon>
        <taxon>Mucoromycota</taxon>
        <taxon>Glomeromycotina</taxon>
        <taxon>Glomeromycetes</taxon>
        <taxon>Diversisporales</taxon>
        <taxon>Gigasporaceae</taxon>
        <taxon>Dentiscutata</taxon>
    </lineage>
</organism>
<protein>
    <submittedName>
        <fullName evidence="2">11201_t:CDS:1</fullName>
    </submittedName>
</protein>
<keyword evidence="1" id="KW-0812">Transmembrane</keyword>
<dbReference type="AlphaFoldDB" id="A0A9N9AVY8"/>